<feature type="region of interest" description="Disordered" evidence="1">
    <location>
        <begin position="24"/>
        <end position="43"/>
    </location>
</feature>
<evidence type="ECO:0000313" key="3">
    <source>
        <dbReference type="Proteomes" id="UP000053660"/>
    </source>
</evidence>
<feature type="compositionally biased region" description="Polar residues" evidence="1">
    <location>
        <begin position="158"/>
        <end position="174"/>
    </location>
</feature>
<accession>A0A0B1SGW2</accession>
<dbReference type="EMBL" id="KN575099">
    <property type="protein sequence ID" value="KHJ83116.1"/>
    <property type="molecule type" value="Genomic_DNA"/>
</dbReference>
<feature type="region of interest" description="Disordered" evidence="1">
    <location>
        <begin position="151"/>
        <end position="174"/>
    </location>
</feature>
<dbReference type="Proteomes" id="UP000053660">
    <property type="component" value="Unassembled WGS sequence"/>
</dbReference>
<keyword evidence="3" id="KW-1185">Reference proteome</keyword>
<evidence type="ECO:0000313" key="2">
    <source>
        <dbReference type="EMBL" id="KHJ83116.1"/>
    </source>
</evidence>
<dbReference type="OrthoDB" id="8947034at2759"/>
<evidence type="ECO:0000256" key="1">
    <source>
        <dbReference type="SAM" id="MobiDB-lite"/>
    </source>
</evidence>
<gene>
    <name evidence="2" type="ORF">OESDEN_17187</name>
</gene>
<feature type="compositionally biased region" description="Pro residues" evidence="1">
    <location>
        <begin position="33"/>
        <end position="43"/>
    </location>
</feature>
<reference evidence="2 3" key="1">
    <citation type="submission" date="2014-03" db="EMBL/GenBank/DDBJ databases">
        <title>Draft genome of the hookworm Oesophagostomum dentatum.</title>
        <authorList>
            <person name="Mitreva M."/>
        </authorList>
    </citation>
    <scope>NUCLEOTIDE SEQUENCE [LARGE SCALE GENOMIC DNA]</scope>
    <source>
        <strain evidence="2 3">OD-Hann</strain>
    </source>
</reference>
<organism evidence="2 3">
    <name type="scientific">Oesophagostomum dentatum</name>
    <name type="common">Nodular worm</name>
    <dbReference type="NCBI Taxonomy" id="61180"/>
    <lineage>
        <taxon>Eukaryota</taxon>
        <taxon>Metazoa</taxon>
        <taxon>Ecdysozoa</taxon>
        <taxon>Nematoda</taxon>
        <taxon>Chromadorea</taxon>
        <taxon>Rhabditida</taxon>
        <taxon>Rhabditina</taxon>
        <taxon>Rhabditomorpha</taxon>
        <taxon>Strongyloidea</taxon>
        <taxon>Strongylidae</taxon>
        <taxon>Oesophagostomum</taxon>
    </lineage>
</organism>
<protein>
    <submittedName>
        <fullName evidence="2">Uncharacterized protein</fullName>
    </submittedName>
</protein>
<dbReference type="AlphaFoldDB" id="A0A0B1SGW2"/>
<sequence>MMPLGPQCGMPNPPNMIPPQPGMVPPQGVVGGPPQPPGMPQAQPPPGMQNVNMQSPLQSPMHYQMQSYGYPNGSPMQSPMGSPMGSSLMLDERTTPMMELSPPGMHDPCSEAGSLPNLQGMPHQPPQFYHQTIGQRHSTGGALVGATRLAPAAARTPESQSAPTSPANNLDPSQHLQWPGARTFSNSPESLDIPRLVLTNPEGTNGSHLECFNDLEHLTLDANDMMLCNGAGDGGQVQQVGLLCVLHTTFTSVSFFCYYSFP</sequence>
<name>A0A0B1SGW2_OESDE</name>
<proteinExistence type="predicted"/>